<reference evidence="3 4" key="1">
    <citation type="submission" date="2024-01" db="EMBL/GenBank/DDBJ databases">
        <authorList>
            <person name="Waweru B."/>
        </authorList>
    </citation>
    <scope>NUCLEOTIDE SEQUENCE [LARGE SCALE GENOMIC DNA]</scope>
</reference>
<proteinExistence type="predicted"/>
<dbReference type="Pfam" id="PF13041">
    <property type="entry name" value="PPR_2"/>
    <property type="match status" value="1"/>
</dbReference>
<dbReference type="PANTHER" id="PTHR47926">
    <property type="entry name" value="PENTATRICOPEPTIDE REPEAT-CONTAINING PROTEIN"/>
    <property type="match status" value="1"/>
</dbReference>
<comment type="caution">
    <text evidence="3">The sequence shown here is derived from an EMBL/GenBank/DDBJ whole genome shotgun (WGS) entry which is preliminary data.</text>
</comment>
<dbReference type="InterPro" id="IPR046960">
    <property type="entry name" value="PPR_At4g14850-like_plant"/>
</dbReference>
<evidence type="ECO:0000256" key="2">
    <source>
        <dbReference type="PROSITE-ProRule" id="PRU00708"/>
    </source>
</evidence>
<accession>A0AAV1SHZ8</accession>
<dbReference type="InterPro" id="IPR011990">
    <property type="entry name" value="TPR-like_helical_dom_sf"/>
</dbReference>
<sequence>MLILSSPPLLTPPAVTRSSSVHTGRQLHSQSICFGQHSHLHVLTALVRMYSSFGSPSISDARKLFDEMTMTTGDVALWNAMLNGYAKLGDLHNARALFEHMPQRNVISWTALVTGYAQANRPHDAIAVFRRMQLENVELDEIAMLVALSACARLGALELG</sequence>
<dbReference type="GO" id="GO:0003723">
    <property type="term" value="F:RNA binding"/>
    <property type="evidence" value="ECO:0007669"/>
    <property type="project" value="InterPro"/>
</dbReference>
<dbReference type="Gene3D" id="1.25.40.10">
    <property type="entry name" value="Tetratricopeptide repeat domain"/>
    <property type="match status" value="1"/>
</dbReference>
<keyword evidence="4" id="KW-1185">Reference proteome</keyword>
<dbReference type="PROSITE" id="PS51375">
    <property type="entry name" value="PPR"/>
    <property type="match status" value="1"/>
</dbReference>
<evidence type="ECO:0000313" key="3">
    <source>
        <dbReference type="EMBL" id="CAK7351389.1"/>
    </source>
</evidence>
<organism evidence="3 4">
    <name type="scientific">Dovyalis caffra</name>
    <dbReference type="NCBI Taxonomy" id="77055"/>
    <lineage>
        <taxon>Eukaryota</taxon>
        <taxon>Viridiplantae</taxon>
        <taxon>Streptophyta</taxon>
        <taxon>Embryophyta</taxon>
        <taxon>Tracheophyta</taxon>
        <taxon>Spermatophyta</taxon>
        <taxon>Magnoliopsida</taxon>
        <taxon>eudicotyledons</taxon>
        <taxon>Gunneridae</taxon>
        <taxon>Pentapetalae</taxon>
        <taxon>rosids</taxon>
        <taxon>fabids</taxon>
        <taxon>Malpighiales</taxon>
        <taxon>Salicaceae</taxon>
        <taxon>Flacourtieae</taxon>
        <taxon>Dovyalis</taxon>
    </lineage>
</organism>
<protein>
    <recommendedName>
        <fullName evidence="5">Pentatricopeptide repeat-containing protein</fullName>
    </recommendedName>
</protein>
<evidence type="ECO:0008006" key="5">
    <source>
        <dbReference type="Google" id="ProtNLM"/>
    </source>
</evidence>
<name>A0AAV1SHZ8_9ROSI</name>
<evidence type="ECO:0000256" key="1">
    <source>
        <dbReference type="ARBA" id="ARBA00022737"/>
    </source>
</evidence>
<dbReference type="PANTHER" id="PTHR47926:SF432">
    <property type="entry name" value="(WILD MALAYSIAN BANANA) HYPOTHETICAL PROTEIN"/>
    <property type="match status" value="1"/>
</dbReference>
<feature type="repeat" description="PPR" evidence="2">
    <location>
        <begin position="74"/>
        <end position="108"/>
    </location>
</feature>
<dbReference type="NCBIfam" id="TIGR00756">
    <property type="entry name" value="PPR"/>
    <property type="match status" value="2"/>
</dbReference>
<gene>
    <name evidence="3" type="ORF">DCAF_LOCUS23829</name>
</gene>
<dbReference type="AlphaFoldDB" id="A0AAV1SHZ8"/>
<dbReference type="EMBL" id="CAWUPB010001184">
    <property type="protein sequence ID" value="CAK7351389.1"/>
    <property type="molecule type" value="Genomic_DNA"/>
</dbReference>
<dbReference type="InterPro" id="IPR002885">
    <property type="entry name" value="PPR_rpt"/>
</dbReference>
<keyword evidence="1" id="KW-0677">Repeat</keyword>
<dbReference type="Proteomes" id="UP001314170">
    <property type="component" value="Unassembled WGS sequence"/>
</dbReference>
<dbReference type="GO" id="GO:0009451">
    <property type="term" value="P:RNA modification"/>
    <property type="evidence" value="ECO:0007669"/>
    <property type="project" value="InterPro"/>
</dbReference>
<evidence type="ECO:0000313" key="4">
    <source>
        <dbReference type="Proteomes" id="UP001314170"/>
    </source>
</evidence>